<dbReference type="PANTHER" id="PTHR43169">
    <property type="entry name" value="EXSB FAMILY PROTEIN"/>
    <property type="match status" value="1"/>
</dbReference>
<sequence>MPSQDRREACARLDRWFDRCPEAAVAFSGGVDSALVAFWSRRVLGPGRCTAWVADSPSLKRSDLQIAERFCAEHGIPLQILETQEIQDPSYVRNSPDRCFHCKKTLYQTLISKLVEIPRDVWICSGANLDDRGDYRPGLLAAEQAAVRHPLLECGIGKRLIRELAREHGLEVWDKPASPCLSSRIPYGQPVTPEKLARIEAAEDVLAAAGFPICRVRHQGTAASVEVPSTRMGDLVACWSEIHRKLLGLGFTAAMLDPEGFVSGKLNREIGKASN</sequence>
<dbReference type="InterPro" id="IPR022310">
    <property type="entry name" value="NAD/GMP_synthase"/>
</dbReference>
<dbReference type="GO" id="GO:0016783">
    <property type="term" value="F:sulfurtransferase activity"/>
    <property type="evidence" value="ECO:0007669"/>
    <property type="project" value="InterPro"/>
</dbReference>
<evidence type="ECO:0000313" key="3">
    <source>
        <dbReference type="EMBL" id="KAA5546342.1"/>
    </source>
</evidence>
<accession>A0A5M6DJA4</accession>
<dbReference type="SUPFAM" id="SSF52402">
    <property type="entry name" value="Adenine nucleotide alpha hydrolases-like"/>
    <property type="match status" value="1"/>
</dbReference>
<dbReference type="PIRSF" id="PIRSF006661">
    <property type="entry name" value="PP-lp_UCP006661"/>
    <property type="match status" value="1"/>
</dbReference>
<dbReference type="Gene3D" id="3.40.50.620">
    <property type="entry name" value="HUPs"/>
    <property type="match status" value="1"/>
</dbReference>
<keyword evidence="4" id="KW-1185">Reference proteome</keyword>
<dbReference type="Pfam" id="PF02540">
    <property type="entry name" value="NAD_synthase"/>
    <property type="match status" value="1"/>
</dbReference>
<keyword evidence="3" id="KW-0808">Transferase</keyword>
<proteinExistence type="predicted"/>
<dbReference type="EMBL" id="VWOX01000002">
    <property type="protein sequence ID" value="KAA5546342.1"/>
    <property type="molecule type" value="Genomic_DNA"/>
</dbReference>
<dbReference type="CDD" id="cd01990">
    <property type="entry name" value="LarE-like"/>
    <property type="match status" value="1"/>
</dbReference>
<dbReference type="InterPro" id="IPR052188">
    <property type="entry name" value="Ni-pincer_cofactor_biosynth"/>
</dbReference>
<feature type="domain" description="NAD/GMP synthase" evidence="2">
    <location>
        <begin position="25"/>
        <end position="87"/>
    </location>
</feature>
<dbReference type="PANTHER" id="PTHR43169:SF2">
    <property type="entry name" value="NAD_GMP SYNTHASE DOMAIN-CONTAINING PROTEIN"/>
    <property type="match status" value="1"/>
</dbReference>
<evidence type="ECO:0000256" key="1">
    <source>
        <dbReference type="PIRSR" id="PIRSR006661-1"/>
    </source>
</evidence>
<protein>
    <submittedName>
        <fullName evidence="3">ATP-dependent sacrificial sulfur transferase LarE</fullName>
    </submittedName>
</protein>
<dbReference type="InterPro" id="IPR005232">
    <property type="entry name" value="LarE"/>
</dbReference>
<gene>
    <name evidence="3" type="primary">larE</name>
    <name evidence="3" type="ORF">FYK55_04405</name>
</gene>
<reference evidence="3 4" key="1">
    <citation type="submission" date="2019-08" db="EMBL/GenBank/DDBJ databases">
        <authorList>
            <person name="Dhanesh K."/>
            <person name="Kumar G."/>
            <person name="Sasikala C."/>
            <person name="Venkata Ramana C."/>
        </authorList>
    </citation>
    <scope>NUCLEOTIDE SEQUENCE [LARGE SCALE GENOMIC DNA]</scope>
    <source>
        <strain evidence="3 4">JC645</strain>
    </source>
</reference>
<name>A0A5M6DJA4_9BACT</name>
<dbReference type="Proteomes" id="UP000324479">
    <property type="component" value="Unassembled WGS sequence"/>
</dbReference>
<comment type="caution">
    <text evidence="3">The sequence shown here is derived from an EMBL/GenBank/DDBJ whole genome shotgun (WGS) entry which is preliminary data.</text>
</comment>
<evidence type="ECO:0000313" key="4">
    <source>
        <dbReference type="Proteomes" id="UP000324479"/>
    </source>
</evidence>
<feature type="active site" description="Nucleophile and sulfur donor" evidence="1">
    <location>
        <position position="180"/>
    </location>
</feature>
<dbReference type="AlphaFoldDB" id="A0A5M6DJA4"/>
<organism evidence="3 4">
    <name type="scientific">Roseiconus nitratireducens</name>
    <dbReference type="NCBI Taxonomy" id="2605748"/>
    <lineage>
        <taxon>Bacteria</taxon>
        <taxon>Pseudomonadati</taxon>
        <taxon>Planctomycetota</taxon>
        <taxon>Planctomycetia</taxon>
        <taxon>Pirellulales</taxon>
        <taxon>Pirellulaceae</taxon>
        <taxon>Roseiconus</taxon>
    </lineage>
</organism>
<evidence type="ECO:0000259" key="2">
    <source>
        <dbReference type="Pfam" id="PF02540"/>
    </source>
</evidence>
<dbReference type="NCBIfam" id="TIGR00268">
    <property type="entry name" value="ATP-dependent sacrificial sulfur transferase LarE"/>
    <property type="match status" value="1"/>
</dbReference>
<dbReference type="GO" id="GO:0006163">
    <property type="term" value="P:purine nucleotide metabolic process"/>
    <property type="evidence" value="ECO:0007669"/>
    <property type="project" value="UniProtKB-ARBA"/>
</dbReference>
<dbReference type="InterPro" id="IPR014729">
    <property type="entry name" value="Rossmann-like_a/b/a_fold"/>
</dbReference>